<proteinExistence type="predicted"/>
<dbReference type="AlphaFoldDB" id="A0A0P7YVZ2"/>
<protein>
    <submittedName>
        <fullName evidence="1">Uncharacterized protein</fullName>
    </submittedName>
</protein>
<comment type="caution">
    <text evidence="1">The sequence shown here is derived from an EMBL/GenBank/DDBJ whole genome shotgun (WGS) entry which is preliminary data.</text>
</comment>
<dbReference type="Proteomes" id="UP000050421">
    <property type="component" value="Unassembled WGS sequence"/>
</dbReference>
<evidence type="ECO:0000313" key="1">
    <source>
        <dbReference type="EMBL" id="KPQ20140.1"/>
    </source>
</evidence>
<dbReference type="STRING" id="1305737.GCA_000526355_03419"/>
<accession>A0A0P7YVZ2</accession>
<evidence type="ECO:0000313" key="2">
    <source>
        <dbReference type="Proteomes" id="UP000050421"/>
    </source>
</evidence>
<sequence>MKISSQLGNFKIIQTIKDRDELLILGSWADLVKLFDSKRTFRVNENQNLFGINVCKQECAEFLTRILQDIDYHEWEDFQLEKSNLSRRYLA</sequence>
<gene>
    <name evidence="1" type="ORF">HLUCCX10_00050</name>
</gene>
<reference evidence="1 2" key="1">
    <citation type="submission" date="2015-09" db="EMBL/GenBank/DDBJ databases">
        <title>Identification and resolution of microdiversity through metagenomic sequencing of parallel consortia.</title>
        <authorList>
            <person name="Nelson W.C."/>
            <person name="Romine M.F."/>
            <person name="Lindemann S.R."/>
        </authorList>
    </citation>
    <scope>NUCLEOTIDE SEQUENCE [LARGE SCALE GENOMIC DNA]</scope>
    <source>
        <strain evidence="1">HL-49</strain>
    </source>
</reference>
<name>A0A0P7YVZ2_9BACT</name>
<dbReference type="EMBL" id="LJXT01000001">
    <property type="protein sequence ID" value="KPQ20140.1"/>
    <property type="molecule type" value="Genomic_DNA"/>
</dbReference>
<dbReference type="PATRIC" id="fig|1305737.6.peg.449"/>
<organism evidence="1 2">
    <name type="scientific">Algoriphagus marincola HL-49</name>
    <dbReference type="NCBI Taxonomy" id="1305737"/>
    <lineage>
        <taxon>Bacteria</taxon>
        <taxon>Pseudomonadati</taxon>
        <taxon>Bacteroidota</taxon>
        <taxon>Cytophagia</taxon>
        <taxon>Cytophagales</taxon>
        <taxon>Cyclobacteriaceae</taxon>
        <taxon>Algoriphagus</taxon>
    </lineage>
</organism>
<dbReference type="OrthoDB" id="826828at2"/>